<sequence length="40" mass="4888">MLKVYIIFGVKFFNSSFLNKAAYSLTSRSCWFYWLYKARH</sequence>
<gene>
    <name evidence="1" type="ORF">PHAMO_250005</name>
</gene>
<dbReference type="AlphaFoldDB" id="H8FRY7"/>
<comment type="caution">
    <text evidence="1">The sequence shown here is derived from an EMBL/GenBank/DDBJ whole genome shotgun (WGS) entry which is preliminary data.</text>
</comment>
<reference evidence="1 2" key="1">
    <citation type="journal article" date="2012" name="J. Bacteriol.">
        <title>Draft Genome Sequence of the Purple Photosynthetic Bacterium Phaeospirillum molischianum DSM120, a Particularly Versatile Bacterium.</title>
        <authorList>
            <person name="Duquesne K."/>
            <person name="Prima V."/>
            <person name="Ji B."/>
            <person name="Rouy Z."/>
            <person name="Medigue C."/>
            <person name="Talla E."/>
            <person name="Sturgis J.N."/>
        </authorList>
    </citation>
    <scope>NUCLEOTIDE SEQUENCE [LARGE SCALE GENOMIC DNA]</scope>
    <source>
        <strain evidence="2">DSM120</strain>
    </source>
</reference>
<organism evidence="1 2">
    <name type="scientific">Magnetospirillum molischianum DSM 120</name>
    <dbReference type="NCBI Taxonomy" id="1150626"/>
    <lineage>
        <taxon>Bacteria</taxon>
        <taxon>Pseudomonadati</taxon>
        <taxon>Pseudomonadota</taxon>
        <taxon>Alphaproteobacteria</taxon>
        <taxon>Rhodospirillales</taxon>
        <taxon>Rhodospirillaceae</taxon>
        <taxon>Magnetospirillum</taxon>
    </lineage>
</organism>
<name>H8FRY7_MAGML</name>
<keyword evidence="2" id="KW-1185">Reference proteome</keyword>
<proteinExistence type="predicted"/>
<evidence type="ECO:0000313" key="2">
    <source>
        <dbReference type="Proteomes" id="UP000004169"/>
    </source>
</evidence>
<accession>H8FRY7</accession>
<dbReference type="EMBL" id="CAHP01000018">
    <property type="protein sequence ID" value="CCG41125.1"/>
    <property type="molecule type" value="Genomic_DNA"/>
</dbReference>
<dbReference type="Proteomes" id="UP000004169">
    <property type="component" value="Unassembled WGS sequence"/>
</dbReference>
<evidence type="ECO:0000313" key="1">
    <source>
        <dbReference type="EMBL" id="CCG41125.1"/>
    </source>
</evidence>
<protein>
    <submittedName>
        <fullName evidence="1">Uncharacterized protein</fullName>
    </submittedName>
</protein>